<feature type="domain" description="KaiC" evidence="7">
    <location>
        <begin position="5"/>
        <end position="234"/>
    </location>
</feature>
<dbReference type="PIRSF" id="PIRSF039117">
    <property type="entry name" value="KaiC"/>
    <property type="match status" value="1"/>
</dbReference>
<dbReference type="Gene3D" id="3.40.50.300">
    <property type="entry name" value="P-loop containing nucleotide triphosphate hydrolases"/>
    <property type="match status" value="2"/>
</dbReference>
<dbReference type="GO" id="GO:0016787">
    <property type="term" value="F:hydrolase activity"/>
    <property type="evidence" value="ECO:0007669"/>
    <property type="project" value="UniProtKB-KW"/>
</dbReference>
<name>A0A143GAJ2_9PSED</name>
<keyword evidence="3" id="KW-0808">Transferase</keyword>
<organism evidence="9 10">
    <name type="scientific">Pseudomonas yamanorum</name>
    <dbReference type="NCBI Taxonomy" id="515393"/>
    <lineage>
        <taxon>Bacteria</taxon>
        <taxon>Pseudomonadati</taxon>
        <taxon>Pseudomonadota</taxon>
        <taxon>Gammaproteobacteria</taxon>
        <taxon>Pseudomonadales</taxon>
        <taxon>Pseudomonadaceae</taxon>
        <taxon>Pseudomonas</taxon>
    </lineage>
</organism>
<dbReference type="EMBL" id="JAVGXC010000023">
    <property type="protein sequence ID" value="MDR0191381.1"/>
    <property type="molecule type" value="Genomic_DNA"/>
</dbReference>
<comment type="caution">
    <text evidence="9">The sequence shown here is derived from an EMBL/GenBank/DDBJ whole genome shotgun (WGS) entry which is preliminary data.</text>
</comment>
<protein>
    <recommendedName>
        <fullName evidence="1">non-specific serine/threonine protein kinase</fullName>
        <ecNumber evidence="1">2.7.11.1</ecNumber>
    </recommendedName>
</protein>
<dbReference type="InterPro" id="IPR014774">
    <property type="entry name" value="KaiC-like_dom"/>
</dbReference>
<evidence type="ECO:0000259" key="7">
    <source>
        <dbReference type="PROSITE" id="PS51146"/>
    </source>
</evidence>
<evidence type="ECO:0000313" key="11">
    <source>
        <dbReference type="Proteomes" id="UP001224477"/>
    </source>
</evidence>
<evidence type="ECO:0000313" key="8">
    <source>
        <dbReference type="EMBL" id="MDR0191381.1"/>
    </source>
</evidence>
<dbReference type="EC" id="2.7.11.1" evidence="1"/>
<sequence>MEKLNRLQSGIEGLDALLKGGLVAGASYIIQGRPGSGKTILANQLGFNHARNGGRVLVATLLAESHDRLFQFLSTLNFFDVSRVGAEIQFVSAFDTLENDGLDEVVKLLRREISRQKATVLVVDGLLNARSKADSPIDTKKFISELQGHAAFAGCTVLFLTSSRLDDGSPEHTMVDGVIEMGEELHGSRSVRRIQLRKTRGSGALTGLHECEITDDGLVVYPRLESLYSHPSLPDSADLTRITSGIGSLDAIIGGGLHSSSVTLVMGPSGVGKTTLGLRFLAESTVEAPGLHFGFYESPQRLRLKGQSLGIDIKGMEESGALSIAWQPTTEGLLDGLGARLLKMVEEKGIKRLFIDSLSGMTRVSTNPARITDFYSALMSELRARGVTVFASWEMRDVFGSEVSSPTPDLSSIVDNLLLMRFFEIQSELRRMLSILKVRDSFYDPSLLEVVIHENGVDLKKASRNALAVSNDSSLPGSTSKVSDSG</sequence>
<evidence type="ECO:0000256" key="3">
    <source>
        <dbReference type="ARBA" id="ARBA00022679"/>
    </source>
</evidence>
<dbReference type="Proteomes" id="UP000546584">
    <property type="component" value="Unassembled WGS sequence"/>
</dbReference>
<evidence type="ECO:0000256" key="2">
    <source>
        <dbReference type="ARBA" id="ARBA00022553"/>
    </source>
</evidence>
<dbReference type="Proteomes" id="UP001224477">
    <property type="component" value="Unassembled WGS sequence"/>
</dbReference>
<dbReference type="SUPFAM" id="SSF52540">
    <property type="entry name" value="P-loop containing nucleoside triphosphate hydrolases"/>
    <property type="match status" value="2"/>
</dbReference>
<dbReference type="SMART" id="SM00382">
    <property type="entry name" value="AAA"/>
    <property type="match status" value="2"/>
</dbReference>
<accession>A0A1H2HEK4</accession>
<evidence type="ECO:0000256" key="1">
    <source>
        <dbReference type="ARBA" id="ARBA00012513"/>
    </source>
</evidence>
<keyword evidence="4" id="KW-0677">Repeat</keyword>
<feature type="domain" description="KaiC" evidence="7">
    <location>
        <begin position="240"/>
        <end position="473"/>
    </location>
</feature>
<keyword evidence="2" id="KW-0597">Phosphoprotein</keyword>
<dbReference type="GO" id="GO:0004674">
    <property type="term" value="F:protein serine/threonine kinase activity"/>
    <property type="evidence" value="ECO:0007669"/>
    <property type="project" value="UniProtKB-KW"/>
</dbReference>
<evidence type="ECO:0000256" key="6">
    <source>
        <dbReference type="ARBA" id="ARBA00022801"/>
    </source>
</evidence>
<keyword evidence="5 9" id="KW-0418">Kinase</keyword>
<evidence type="ECO:0000313" key="10">
    <source>
        <dbReference type="Proteomes" id="UP000546584"/>
    </source>
</evidence>
<dbReference type="GeneID" id="93514537"/>
<evidence type="ECO:0000313" key="9">
    <source>
        <dbReference type="EMBL" id="NWD44605.1"/>
    </source>
</evidence>
<evidence type="ECO:0000256" key="4">
    <source>
        <dbReference type="ARBA" id="ARBA00022737"/>
    </source>
</evidence>
<dbReference type="InterPro" id="IPR030665">
    <property type="entry name" value="KaiC"/>
</dbReference>
<dbReference type="InterPro" id="IPR051347">
    <property type="entry name" value="Circadian_clock_KaiC-rel"/>
</dbReference>
<reference evidence="8 11" key="2">
    <citation type="journal article" date="2023" name="Microbiol. Resour. Announc.">
        <title>Whole-genome sequence of Pseudomonas yamanorum OLsAu1 isolated from the edible ectomycorrhizal mushroom Lactarius sp. section Deliciosi.</title>
        <authorList>
            <person name="Ramirez-Mendoza R."/>
            <person name="Angeles-Argaiz R.E."/>
            <person name="Hernandez-Oaxaca D."/>
            <person name="Aguirre-Beltran L."/>
            <person name="Almaraz-Suarez J."/>
            <person name="Perez-Moreno J."/>
        </authorList>
    </citation>
    <scope>NUCLEOTIDE SEQUENCE [LARGE SCALE GENOMIC DNA]</scope>
    <source>
        <strain evidence="8 11">OLsAu1</strain>
    </source>
</reference>
<dbReference type="OrthoDB" id="9783783at2"/>
<dbReference type="RefSeq" id="WP_063026842.1">
    <property type="nucleotide sequence ID" value="NZ_CP012400.2"/>
</dbReference>
<dbReference type="PANTHER" id="PTHR42926:SF1">
    <property type="entry name" value="CIRCADIAN CLOCK OSCILLATOR PROTEIN KAIC 1"/>
    <property type="match status" value="1"/>
</dbReference>
<dbReference type="PROSITE" id="PS51146">
    <property type="entry name" value="KAIC"/>
    <property type="match status" value="2"/>
</dbReference>
<keyword evidence="6" id="KW-0378">Hydrolase</keyword>
<dbReference type="InterPro" id="IPR027417">
    <property type="entry name" value="P-loop_NTPase"/>
</dbReference>
<proteinExistence type="predicted"/>
<dbReference type="AlphaFoldDB" id="A0A143GAJ2"/>
<dbReference type="Pfam" id="PF06745">
    <property type="entry name" value="ATPase"/>
    <property type="match status" value="2"/>
</dbReference>
<dbReference type="PRINTS" id="PR01874">
    <property type="entry name" value="DNAREPAIRADA"/>
</dbReference>
<accession>A0A143GAJ2</accession>
<dbReference type="KEGG" id="pym:AK972_0447"/>
<reference evidence="9 10" key="1">
    <citation type="submission" date="2020-04" db="EMBL/GenBank/DDBJ databases">
        <title>Molecular characterization of pseudomonads from Agaricus bisporus reveal novel blotch 2 pathogens in Western Europe.</title>
        <authorList>
            <person name="Taparia T."/>
            <person name="Krijger M."/>
            <person name="Haynes E."/>
            <person name="Elpinstone J.G."/>
            <person name="Noble R."/>
            <person name="Van Der Wolf J."/>
        </authorList>
    </citation>
    <scope>NUCLEOTIDE SEQUENCE [LARGE SCALE GENOMIC DNA]</scope>
    <source>
        <strain evidence="9 10">IPO3753</strain>
    </source>
</reference>
<dbReference type="PANTHER" id="PTHR42926">
    <property type="match status" value="1"/>
</dbReference>
<dbReference type="InterPro" id="IPR010624">
    <property type="entry name" value="KaiC_dom"/>
</dbReference>
<dbReference type="InterPro" id="IPR003593">
    <property type="entry name" value="AAA+_ATPase"/>
</dbReference>
<gene>
    <name evidence="9" type="ORF">HX826_22240</name>
    <name evidence="8" type="ORF">RCO22_20745</name>
</gene>
<keyword evidence="9" id="KW-0723">Serine/threonine-protein kinase</keyword>
<dbReference type="GO" id="GO:0005524">
    <property type="term" value="F:ATP binding"/>
    <property type="evidence" value="ECO:0007669"/>
    <property type="project" value="InterPro"/>
</dbReference>
<keyword evidence="11" id="KW-1185">Reference proteome</keyword>
<evidence type="ECO:0000256" key="5">
    <source>
        <dbReference type="ARBA" id="ARBA00022777"/>
    </source>
</evidence>
<dbReference type="EMBL" id="JACAQR010000031">
    <property type="protein sequence ID" value="NWD44605.1"/>
    <property type="molecule type" value="Genomic_DNA"/>
</dbReference>